<organism evidence="1 2">
    <name type="scientific">Geopseudomonas guangdongensis</name>
    <dbReference type="NCBI Taxonomy" id="1245526"/>
    <lineage>
        <taxon>Bacteria</taxon>
        <taxon>Pseudomonadati</taxon>
        <taxon>Pseudomonadota</taxon>
        <taxon>Gammaproteobacteria</taxon>
        <taxon>Pseudomonadales</taxon>
        <taxon>Pseudomonadaceae</taxon>
        <taxon>Geopseudomonas</taxon>
    </lineage>
</organism>
<keyword evidence="2" id="KW-1185">Reference proteome</keyword>
<dbReference type="Pfam" id="PF19788">
    <property type="entry name" value="DUF6272"/>
    <property type="match status" value="1"/>
</dbReference>
<dbReference type="AlphaFoldDB" id="A0A1H2F784"/>
<proteinExistence type="predicted"/>
<evidence type="ECO:0000313" key="1">
    <source>
        <dbReference type="EMBL" id="SDU03192.1"/>
    </source>
</evidence>
<reference evidence="2" key="1">
    <citation type="submission" date="2016-10" db="EMBL/GenBank/DDBJ databases">
        <authorList>
            <person name="Varghese N."/>
            <person name="Submissions S."/>
        </authorList>
    </citation>
    <scope>NUCLEOTIDE SEQUENCE [LARGE SCALE GENOMIC DNA]</scope>
    <source>
        <strain evidence="2">CCTCC 2012022</strain>
    </source>
</reference>
<dbReference type="OrthoDB" id="5365713at2"/>
<dbReference type="Proteomes" id="UP000243063">
    <property type="component" value="Chromosome I"/>
</dbReference>
<dbReference type="STRING" id="1245526.SAMN05216580_1064"/>
<accession>A0A1H2F784</accession>
<dbReference type="NCBIfam" id="NF038262">
    <property type="entry name" value="SiaB_fam_kinase"/>
    <property type="match status" value="1"/>
</dbReference>
<name>A0A1H2F784_9GAMM</name>
<dbReference type="RefSeq" id="WP_090212681.1">
    <property type="nucleotide sequence ID" value="NZ_LT629780.1"/>
</dbReference>
<evidence type="ECO:0000313" key="2">
    <source>
        <dbReference type="Proteomes" id="UP000243063"/>
    </source>
</evidence>
<dbReference type="NCBIfam" id="NF038264">
    <property type="entry name" value="kinase_SiaB"/>
    <property type="match status" value="1"/>
</dbReference>
<dbReference type="EMBL" id="LT629780">
    <property type="protein sequence ID" value="SDU03192.1"/>
    <property type="molecule type" value="Genomic_DNA"/>
</dbReference>
<protein>
    <submittedName>
        <fullName evidence="1">Uncharacterized protein</fullName>
    </submittedName>
</protein>
<dbReference type="InterPro" id="IPR046239">
    <property type="entry name" value="DUF6272"/>
</dbReference>
<sequence length="180" mass="19602">MDMLDLLAMRESYTQQRIMLCFNGPISRSLIEEIGNALRNYLAAEQAQPSAAMDVFAVYIEMTQNIRHYALQQGYGEQDASATVAIARDEQGHYQVSAGNLVERADGERLLQIVEGLGGLDKVQLKAAYKEQLRKPREAGSASGAGLGLLDIARKSSVPLVASLKAQADGRAFFSLRAVI</sequence>
<gene>
    <name evidence="1" type="ORF">SAMN05216580_1064</name>
</gene>